<dbReference type="AlphaFoldDB" id="A0A934PM67"/>
<gene>
    <name evidence="2" type="ORF">I5M07_09635</name>
</gene>
<proteinExistence type="predicted"/>
<sequence length="311" mass="35701">MDSSNKSENIFLTLEHLLKFEWLKTVLNFNVGQQKSKSVFSGRYASRLRGRGLDFEEARPYVIGDDIRNIDWKVTAKTGSTHTKVFTEEKEKPAFIFVDQSETMGFGSVLKTKAVVAGELAAIAAYKILKGGDRIGGMVSSGATYDIITPKRGQRNMLQFFEKIVNANQEIYNQKPFDYGASLKEMIAKLENVITHDFLVIVISDFHNYHPTTLQYLSFLSQHNDVVLIKIFDPMEEHIPDEKISLTNRNKQITVGTKNTPIATKLKDDFKSNYERFREEVEKYGITLFKINTVDTIEEQLINWFSQYKPR</sequence>
<dbReference type="PANTHER" id="PTHR33608:SF12">
    <property type="entry name" value="DUF58 DOMAIN-CONTAINING PROTEIN"/>
    <property type="match status" value="1"/>
</dbReference>
<dbReference type="EMBL" id="JAEHFV010000003">
    <property type="protein sequence ID" value="MBK0370102.1"/>
    <property type="molecule type" value="Genomic_DNA"/>
</dbReference>
<dbReference type="RefSeq" id="WP_200106227.1">
    <property type="nucleotide sequence ID" value="NZ_JAEHFV010000003.1"/>
</dbReference>
<comment type="caution">
    <text evidence="2">The sequence shown here is derived from an EMBL/GenBank/DDBJ whole genome shotgun (WGS) entry which is preliminary data.</text>
</comment>
<dbReference type="Pfam" id="PF01882">
    <property type="entry name" value="DUF58"/>
    <property type="match status" value="1"/>
</dbReference>
<evidence type="ECO:0000313" key="3">
    <source>
        <dbReference type="Proteomes" id="UP000609172"/>
    </source>
</evidence>
<evidence type="ECO:0000313" key="2">
    <source>
        <dbReference type="EMBL" id="MBK0370102.1"/>
    </source>
</evidence>
<keyword evidence="3" id="KW-1185">Reference proteome</keyword>
<protein>
    <submittedName>
        <fullName evidence="2">DUF58 domain-containing protein</fullName>
    </submittedName>
</protein>
<reference evidence="2" key="1">
    <citation type="submission" date="2020-12" db="EMBL/GenBank/DDBJ databases">
        <title>Bacterial novel species Flavobacterium sp. SE-1-e isolated from soil.</title>
        <authorList>
            <person name="Jung H.-Y."/>
        </authorList>
    </citation>
    <scope>NUCLEOTIDE SEQUENCE</scope>
    <source>
        <strain evidence="2">SE-1-e</strain>
    </source>
</reference>
<organism evidence="2 3">
    <name type="scientific">Flavobacterium agrisoli</name>
    <dbReference type="NCBI Taxonomy" id="2793066"/>
    <lineage>
        <taxon>Bacteria</taxon>
        <taxon>Pseudomonadati</taxon>
        <taxon>Bacteroidota</taxon>
        <taxon>Flavobacteriia</taxon>
        <taxon>Flavobacteriales</taxon>
        <taxon>Flavobacteriaceae</taxon>
        <taxon>Flavobacterium</taxon>
    </lineage>
</organism>
<dbReference type="PANTHER" id="PTHR33608">
    <property type="entry name" value="BLL2464 PROTEIN"/>
    <property type="match status" value="1"/>
</dbReference>
<name>A0A934PM67_9FLAO</name>
<accession>A0A934PM67</accession>
<evidence type="ECO:0000259" key="1">
    <source>
        <dbReference type="Pfam" id="PF01882"/>
    </source>
</evidence>
<feature type="domain" description="DUF58" evidence="1">
    <location>
        <begin position="57"/>
        <end position="258"/>
    </location>
</feature>
<dbReference type="InterPro" id="IPR002881">
    <property type="entry name" value="DUF58"/>
</dbReference>
<dbReference type="Proteomes" id="UP000609172">
    <property type="component" value="Unassembled WGS sequence"/>
</dbReference>